<reference evidence="1" key="1">
    <citation type="submission" date="2018-05" db="EMBL/GenBank/DDBJ databases">
        <authorList>
            <person name="Lanie J.A."/>
            <person name="Ng W.-L."/>
            <person name="Kazmierczak K.M."/>
            <person name="Andrzejewski T.M."/>
            <person name="Davidsen T.M."/>
            <person name="Wayne K.J."/>
            <person name="Tettelin H."/>
            <person name="Glass J.I."/>
            <person name="Rusch D."/>
            <person name="Podicherti R."/>
            <person name="Tsui H.-C.T."/>
            <person name="Winkler M.E."/>
        </authorList>
    </citation>
    <scope>NUCLEOTIDE SEQUENCE</scope>
</reference>
<dbReference type="AlphaFoldDB" id="A0A383C125"/>
<accession>A0A383C125</accession>
<protein>
    <submittedName>
        <fullName evidence="1">Uncharacterized protein</fullName>
    </submittedName>
</protein>
<feature type="non-terminal residue" evidence="1">
    <location>
        <position position="22"/>
    </location>
</feature>
<organism evidence="1">
    <name type="scientific">marine metagenome</name>
    <dbReference type="NCBI Taxonomy" id="408172"/>
    <lineage>
        <taxon>unclassified sequences</taxon>
        <taxon>metagenomes</taxon>
        <taxon>ecological metagenomes</taxon>
    </lineage>
</organism>
<gene>
    <name evidence="1" type="ORF">METZ01_LOCUS479000</name>
</gene>
<proteinExistence type="predicted"/>
<name>A0A383C125_9ZZZZ</name>
<dbReference type="EMBL" id="UINC01205119">
    <property type="protein sequence ID" value="SVE26146.1"/>
    <property type="molecule type" value="Genomic_DNA"/>
</dbReference>
<sequence>MEGKVVRLYKGDPNKKTIYSEN</sequence>
<evidence type="ECO:0000313" key="1">
    <source>
        <dbReference type="EMBL" id="SVE26146.1"/>
    </source>
</evidence>